<feature type="transmembrane region" description="Helical" evidence="1">
    <location>
        <begin position="102"/>
        <end position="122"/>
    </location>
</feature>
<keyword evidence="1" id="KW-0812">Transmembrane</keyword>
<accession>A0A165C4S7</accession>
<dbReference type="EMBL" id="KV427654">
    <property type="protein sequence ID" value="KZT02203.1"/>
    <property type="molecule type" value="Genomic_DNA"/>
</dbReference>
<sequence>MMGYPSFHYSAFGHTTIQRDSTPDLTTLCPKDPNVRPAPTRRHAGSKSIVHLFKSCSLARNEWSVIAQELLFRYITLCNETTCIPSHRSIVRELCKGTTLPWIYFSVPSALLLAVLAVLSVGKVIGQLSTGLTFFSFHYLAFGLTVCHPRDVPVVHMRCVQTSREDTVSDLTVVQPPRDSSVRPSSTRCHIPTEIVMHILEMAFDDAEPESNVQLFKNCSLVCGEWSVIAQKLLFRHVTLRSEAASVSFLQAVDRSTARGRMLGNAVQYMRVVLDHNQPNALSQSSFARAVTLCPHLYDINLALYGQGGPGEDVVGAPDANRMKRSAPSFDESTLELLRTGPRIASLQFSNWSDNSSSLEQLLSIWRSLTSLTISGTPPRIPLTYPAPFECSLEKLRVNFQTTPSVDFMVCLLRKSRDSLRVLEFERDPSPEMLEYFVHYHAAKLESLALPTCSGSDGLAAIAQCSSLRELRVENAWVPPSVFKMLPDTTEHVAFGLDMDTGLSPVLQTIKRSETLRAVTLQVWHGGERHPQLNAVKIACARQGVSLRMTTDVREFRAISRGVLDWRARSPASPSSIH</sequence>
<dbReference type="InParanoid" id="A0A165C4S7"/>
<dbReference type="AlphaFoldDB" id="A0A165C4S7"/>
<dbReference type="GeneID" id="63819469"/>
<dbReference type="Proteomes" id="UP000076871">
    <property type="component" value="Unassembled WGS sequence"/>
</dbReference>
<proteinExistence type="predicted"/>
<reference evidence="2 3" key="1">
    <citation type="journal article" date="2016" name="Mol. Biol. Evol.">
        <title>Comparative Genomics of Early-Diverging Mushroom-Forming Fungi Provides Insights into the Origins of Lignocellulose Decay Capabilities.</title>
        <authorList>
            <person name="Nagy L.G."/>
            <person name="Riley R."/>
            <person name="Tritt A."/>
            <person name="Adam C."/>
            <person name="Daum C."/>
            <person name="Floudas D."/>
            <person name="Sun H."/>
            <person name="Yadav J.S."/>
            <person name="Pangilinan J."/>
            <person name="Larsson K.H."/>
            <person name="Matsuura K."/>
            <person name="Barry K."/>
            <person name="Labutti K."/>
            <person name="Kuo R."/>
            <person name="Ohm R.A."/>
            <person name="Bhattacharya S.S."/>
            <person name="Shirouzu T."/>
            <person name="Yoshinaga Y."/>
            <person name="Martin F.M."/>
            <person name="Grigoriev I.V."/>
            <person name="Hibbett D.S."/>
        </authorList>
    </citation>
    <scope>NUCLEOTIDE SEQUENCE [LARGE SCALE GENOMIC DNA]</scope>
    <source>
        <strain evidence="2 3">93-53</strain>
    </source>
</reference>
<keyword evidence="1" id="KW-0472">Membrane</keyword>
<dbReference type="OrthoDB" id="2522283at2759"/>
<protein>
    <recommendedName>
        <fullName evidence="4">F-box domain-containing protein</fullName>
    </recommendedName>
</protein>
<evidence type="ECO:0000313" key="2">
    <source>
        <dbReference type="EMBL" id="KZT02203.1"/>
    </source>
</evidence>
<evidence type="ECO:0000256" key="1">
    <source>
        <dbReference type="SAM" id="Phobius"/>
    </source>
</evidence>
<dbReference type="RefSeq" id="XP_040759943.1">
    <property type="nucleotide sequence ID" value="XM_040902438.1"/>
</dbReference>
<organism evidence="2 3">
    <name type="scientific">Laetiporus sulphureus 93-53</name>
    <dbReference type="NCBI Taxonomy" id="1314785"/>
    <lineage>
        <taxon>Eukaryota</taxon>
        <taxon>Fungi</taxon>
        <taxon>Dikarya</taxon>
        <taxon>Basidiomycota</taxon>
        <taxon>Agaricomycotina</taxon>
        <taxon>Agaricomycetes</taxon>
        <taxon>Polyporales</taxon>
        <taxon>Laetiporus</taxon>
    </lineage>
</organism>
<dbReference type="SUPFAM" id="SSF52047">
    <property type="entry name" value="RNI-like"/>
    <property type="match status" value="1"/>
</dbReference>
<gene>
    <name evidence="2" type="ORF">LAESUDRAFT_431017</name>
</gene>
<evidence type="ECO:0000313" key="3">
    <source>
        <dbReference type="Proteomes" id="UP000076871"/>
    </source>
</evidence>
<dbReference type="Gene3D" id="3.80.10.10">
    <property type="entry name" value="Ribonuclease Inhibitor"/>
    <property type="match status" value="1"/>
</dbReference>
<evidence type="ECO:0008006" key="4">
    <source>
        <dbReference type="Google" id="ProtNLM"/>
    </source>
</evidence>
<keyword evidence="1" id="KW-1133">Transmembrane helix</keyword>
<name>A0A165C4S7_9APHY</name>
<keyword evidence="3" id="KW-1185">Reference proteome</keyword>
<dbReference type="InterPro" id="IPR032675">
    <property type="entry name" value="LRR_dom_sf"/>
</dbReference>